<dbReference type="AlphaFoldDB" id="A0A9Q9FC31"/>
<evidence type="ECO:0000256" key="2">
    <source>
        <dbReference type="ARBA" id="ARBA00022771"/>
    </source>
</evidence>
<name>A0A9Q9FC31_ENCHE</name>
<dbReference type="Pfam" id="PF00642">
    <property type="entry name" value="zf-CCCH"/>
    <property type="match status" value="1"/>
</dbReference>
<dbReference type="InterPro" id="IPR036855">
    <property type="entry name" value="Znf_CCCH_sf"/>
</dbReference>
<evidence type="ECO:0000256" key="5">
    <source>
        <dbReference type="SAM" id="MobiDB-lite"/>
    </source>
</evidence>
<feature type="compositionally biased region" description="Basic and acidic residues" evidence="5">
    <location>
        <begin position="200"/>
        <end position="210"/>
    </location>
</feature>
<keyword evidence="2 4" id="KW-0863">Zinc-finger</keyword>
<proteinExistence type="predicted"/>
<keyword evidence="3 4" id="KW-0862">Zinc</keyword>
<organism evidence="7 9">
    <name type="scientific">Encephalitozoon hellem</name>
    <name type="common">Microsporidian parasite</name>
    <dbReference type="NCBI Taxonomy" id="27973"/>
    <lineage>
        <taxon>Eukaryota</taxon>
        <taxon>Fungi</taxon>
        <taxon>Fungi incertae sedis</taxon>
        <taxon>Microsporidia</taxon>
        <taxon>Unikaryonidae</taxon>
        <taxon>Encephalitozoon</taxon>
    </lineage>
</organism>
<dbReference type="Gene3D" id="4.10.1000.10">
    <property type="entry name" value="Zinc finger, CCCH-type"/>
    <property type="match status" value="1"/>
</dbReference>
<dbReference type="GO" id="GO:0008270">
    <property type="term" value="F:zinc ion binding"/>
    <property type="evidence" value="ECO:0007669"/>
    <property type="project" value="UniProtKB-KW"/>
</dbReference>
<gene>
    <name evidence="7" type="ORF">GPU96_08g16140</name>
    <name evidence="8" type="ORF">PFJ87_08g01840</name>
</gene>
<evidence type="ECO:0000313" key="7">
    <source>
        <dbReference type="EMBL" id="UTX43840.1"/>
    </source>
</evidence>
<keyword evidence="1 4" id="KW-0479">Metal-binding</keyword>
<evidence type="ECO:0000256" key="1">
    <source>
        <dbReference type="ARBA" id="ARBA00022723"/>
    </source>
</evidence>
<dbReference type="InterPro" id="IPR000571">
    <property type="entry name" value="Znf_CCCH"/>
</dbReference>
<evidence type="ECO:0000313" key="9">
    <source>
        <dbReference type="Proteomes" id="UP001059546"/>
    </source>
</evidence>
<feature type="region of interest" description="Disordered" evidence="5">
    <location>
        <begin position="125"/>
        <end position="252"/>
    </location>
</feature>
<protein>
    <submittedName>
        <fullName evidence="8">Cleavage and polyadenylation specificity factor subunit Clipper-like protein</fullName>
    </submittedName>
</protein>
<evidence type="ECO:0000259" key="6">
    <source>
        <dbReference type="PROSITE" id="PS50103"/>
    </source>
</evidence>
<dbReference type="SMART" id="SM00356">
    <property type="entry name" value="ZnF_C3H1"/>
    <property type="match status" value="1"/>
</dbReference>
<dbReference type="Proteomes" id="UP001059546">
    <property type="component" value="Chromosome VIII"/>
</dbReference>
<evidence type="ECO:0000256" key="4">
    <source>
        <dbReference type="PROSITE-ProRule" id="PRU00723"/>
    </source>
</evidence>
<accession>A0A9Q9FC31</accession>
<dbReference type="EMBL" id="CP119069">
    <property type="protein sequence ID" value="WEL39318.1"/>
    <property type="molecule type" value="Genomic_DNA"/>
</dbReference>
<evidence type="ECO:0000256" key="3">
    <source>
        <dbReference type="ARBA" id="ARBA00022833"/>
    </source>
</evidence>
<dbReference type="PROSITE" id="PS50103">
    <property type="entry name" value="ZF_C3H1"/>
    <property type="match status" value="1"/>
</dbReference>
<reference evidence="7" key="1">
    <citation type="submission" date="2021-05" db="EMBL/GenBank/DDBJ databases">
        <title>Encephalitozoon hellem ATCC 50604 Complete Genome.</title>
        <authorList>
            <person name="Mascarenhas dos Santos A.C."/>
            <person name="Julian A.T."/>
            <person name="Pombert J.-F."/>
        </authorList>
    </citation>
    <scope>NUCLEOTIDE SEQUENCE</scope>
    <source>
        <strain evidence="7">ATCC 50604</strain>
    </source>
</reference>
<keyword evidence="10" id="KW-1185">Reference proteome</keyword>
<evidence type="ECO:0000313" key="8">
    <source>
        <dbReference type="EMBL" id="WEL39318.1"/>
    </source>
</evidence>
<sequence>MKNVCRFFLEGKCKFGSKCKYDHVRYTSLVDPPQWIYSSYRGLDVMEISPEEVRFALMCGDMKEVLDNFWIGNYIALCGEMDLLESDARIESVSNRYVDLRESPDVFMAPFDVDRVLSTIRQMREQGARSLQKGQGDGSKGDGSWAGGFSGPPHQYPMSARGGYKDKGSNWNRQETGPGNSWGQGNNKAPGAGYGSHRGGYNEREPRGFARESPYSKGKDNEYRQKNTWGYGRNTNRKNSKPDGEFDIQDVPSPFSGAYGNVAPKGASGTWMHNAETLGDRQSVGRGTGDEEFIEEDFEYGKVPYSYRKPNK</sequence>
<dbReference type="Proteomes" id="UP001217963">
    <property type="component" value="Chromosome VIII"/>
</dbReference>
<feature type="domain" description="C3H1-type" evidence="6">
    <location>
        <begin position="4"/>
        <end position="26"/>
    </location>
</feature>
<feature type="zinc finger region" description="C3H1-type" evidence="4">
    <location>
        <begin position="4"/>
        <end position="26"/>
    </location>
</feature>
<feature type="compositionally biased region" description="Polar residues" evidence="5">
    <location>
        <begin position="169"/>
        <end position="187"/>
    </location>
</feature>
<reference evidence="8 10" key="2">
    <citation type="submission" date="2023-02" db="EMBL/GenBank/DDBJ databases">
        <title>Encephalitozoon hellem ATCC 50451 complete genome.</title>
        <authorList>
            <person name="Mascarenhas dos Santos A.C."/>
            <person name="Julian A.T."/>
            <person name="Pombert J.-F."/>
        </authorList>
    </citation>
    <scope>NUCLEOTIDE SEQUENCE [LARGE SCALE GENOMIC DNA]</scope>
    <source>
        <strain evidence="8 10">ATCC 50451</strain>
    </source>
</reference>
<dbReference type="EMBL" id="CP075154">
    <property type="protein sequence ID" value="UTX43840.1"/>
    <property type="molecule type" value="Genomic_DNA"/>
</dbReference>
<dbReference type="SUPFAM" id="SSF90229">
    <property type="entry name" value="CCCH zinc finger"/>
    <property type="match status" value="1"/>
</dbReference>
<dbReference type="OrthoDB" id="20729at2759"/>
<evidence type="ECO:0000313" key="10">
    <source>
        <dbReference type="Proteomes" id="UP001217963"/>
    </source>
</evidence>